<keyword evidence="11" id="KW-0653">Protein transport</keyword>
<dbReference type="Pfam" id="PF01926">
    <property type="entry name" value="MMR_HSR1"/>
    <property type="match status" value="1"/>
</dbReference>
<evidence type="ECO:0000256" key="14">
    <source>
        <dbReference type="ARBA" id="ARBA00024013"/>
    </source>
</evidence>
<keyword evidence="18" id="KW-1185">Reference proteome</keyword>
<keyword evidence="10" id="KW-0460">Magnesium</keyword>
<keyword evidence="12" id="KW-1133">Transmembrane helix</keyword>
<evidence type="ECO:0000256" key="2">
    <source>
        <dbReference type="ARBA" id="ARBA00004167"/>
    </source>
</evidence>
<evidence type="ECO:0000256" key="15">
    <source>
        <dbReference type="SAM" id="MobiDB-lite"/>
    </source>
</evidence>
<feature type="region of interest" description="Disordered" evidence="15">
    <location>
        <begin position="238"/>
        <end position="276"/>
    </location>
</feature>
<dbReference type="GO" id="GO:0005525">
    <property type="term" value="F:GTP binding"/>
    <property type="evidence" value="ECO:0007669"/>
    <property type="project" value="InterPro"/>
</dbReference>
<proteinExistence type="predicted"/>
<organism evidence="17 18">
    <name type="scientific">Clonostachys chloroleuca</name>
    <dbReference type="NCBI Taxonomy" id="1926264"/>
    <lineage>
        <taxon>Eukaryota</taxon>
        <taxon>Fungi</taxon>
        <taxon>Dikarya</taxon>
        <taxon>Ascomycota</taxon>
        <taxon>Pezizomycotina</taxon>
        <taxon>Sordariomycetes</taxon>
        <taxon>Hypocreomycetidae</taxon>
        <taxon>Hypocreales</taxon>
        <taxon>Bionectriaceae</taxon>
        <taxon>Clonostachys</taxon>
    </lineage>
</organism>
<evidence type="ECO:0000259" key="16">
    <source>
        <dbReference type="Pfam" id="PF01926"/>
    </source>
</evidence>
<evidence type="ECO:0000256" key="10">
    <source>
        <dbReference type="ARBA" id="ARBA00022842"/>
    </source>
</evidence>
<evidence type="ECO:0000256" key="3">
    <source>
        <dbReference type="ARBA" id="ARBA00022448"/>
    </source>
</evidence>
<dbReference type="GO" id="GO:0016020">
    <property type="term" value="C:membrane"/>
    <property type="evidence" value="ECO:0007669"/>
    <property type="project" value="UniProtKB-SubCell"/>
</dbReference>
<gene>
    <name evidence="17" type="ORF">CCHLO57077_00007144</name>
</gene>
<keyword evidence="3" id="KW-0813">Transport</keyword>
<comment type="caution">
    <text evidence="17">The sequence shown here is derived from an EMBL/GenBank/DDBJ whole genome shotgun (WGS) entry which is preliminary data.</text>
</comment>
<evidence type="ECO:0000256" key="4">
    <source>
        <dbReference type="ARBA" id="ARBA00022528"/>
    </source>
</evidence>
<dbReference type="GO" id="GO:0015031">
    <property type="term" value="P:protein transport"/>
    <property type="evidence" value="ECO:0007669"/>
    <property type="project" value="UniProtKB-KW"/>
</dbReference>
<keyword evidence="13" id="KW-0472">Membrane</keyword>
<comment type="cofactor">
    <cofactor evidence="1">
        <name>Mg(2+)</name>
        <dbReference type="ChEBI" id="CHEBI:18420"/>
    </cofactor>
</comment>
<dbReference type="Gene3D" id="3.40.50.300">
    <property type="entry name" value="P-loop containing nucleotide triphosphate hydrolases"/>
    <property type="match status" value="1"/>
</dbReference>
<keyword evidence="7" id="KW-0479">Metal-binding</keyword>
<dbReference type="InterPro" id="IPR006073">
    <property type="entry name" value="GTP-bd"/>
</dbReference>
<sequence>MIIIIGRTGVGKSSLFEDITGPKGHAQQNTDSVTEKCVIGKTSLNNKEYYVMDTPGFSPGNEKQVFLEIIRGIQATHCADVVGILYVTCVNQPRFDEFDRKLVRFVDGLCGKNFFSGLTFVTTFWTAPGEKQRASLEKQLALLQATWKSECGEQGHKLYQHGRQYEGERDTGRCLDWFEQRGDIAKHAEDILSLFYNSGQEGSNFYHPLIIQELDAGITPLNTTAGKLIMPCVVEDENTNTTNQGMPAGEERSDSTTDTAPESSHTAPATETQAASQTQKPIDWWFLTVKGLQGIEYVLKSDVFNAFLGGNSGASTNAYRGPLGKSASDLRDAIHQY</sequence>
<keyword evidence="8" id="KW-0378">Hydrolase</keyword>
<feature type="domain" description="G" evidence="16">
    <location>
        <begin position="2"/>
        <end position="105"/>
    </location>
</feature>
<protein>
    <recommendedName>
        <fullName evidence="16">G domain-containing protein</fullName>
    </recommendedName>
</protein>
<dbReference type="InterPro" id="IPR027417">
    <property type="entry name" value="P-loop_NTPase"/>
</dbReference>
<comment type="subcellular location">
    <subcellularLocation>
        <location evidence="2">Membrane</location>
        <topology evidence="2">Single-pass membrane protein</topology>
    </subcellularLocation>
    <subcellularLocation>
        <location evidence="14">Plastid</location>
        <location evidence="14">Chloroplast outer membrane</location>
    </subcellularLocation>
</comment>
<reference evidence="17" key="1">
    <citation type="submission" date="2023-01" db="EMBL/GenBank/DDBJ databases">
        <authorList>
            <person name="Piombo E."/>
        </authorList>
    </citation>
    <scope>NUCLEOTIDE SEQUENCE</scope>
</reference>
<dbReference type="PANTHER" id="PTHR10903:SF135">
    <property type="entry name" value="TRANSLOCASE OF CHLOROPLAST 120, CHLOROPLASTIC-RELATED"/>
    <property type="match status" value="1"/>
</dbReference>
<evidence type="ECO:0000256" key="1">
    <source>
        <dbReference type="ARBA" id="ARBA00001946"/>
    </source>
</evidence>
<dbReference type="PANTHER" id="PTHR10903">
    <property type="entry name" value="GTPASE, IMAP FAMILY MEMBER-RELATED"/>
    <property type="match status" value="1"/>
</dbReference>
<dbReference type="GO" id="GO:0016787">
    <property type="term" value="F:hydrolase activity"/>
    <property type="evidence" value="ECO:0007669"/>
    <property type="project" value="UniProtKB-KW"/>
</dbReference>
<keyword evidence="4" id="KW-0150">Chloroplast</keyword>
<evidence type="ECO:0000313" key="17">
    <source>
        <dbReference type="EMBL" id="CAI6092706.1"/>
    </source>
</evidence>
<accession>A0AA35MAN2</accession>
<name>A0AA35MAN2_9HYPO</name>
<evidence type="ECO:0000256" key="12">
    <source>
        <dbReference type="ARBA" id="ARBA00022989"/>
    </source>
</evidence>
<keyword evidence="6" id="KW-0812">Transmembrane</keyword>
<dbReference type="GO" id="GO:0046872">
    <property type="term" value="F:metal ion binding"/>
    <property type="evidence" value="ECO:0007669"/>
    <property type="project" value="UniProtKB-KW"/>
</dbReference>
<evidence type="ECO:0000313" key="18">
    <source>
        <dbReference type="Proteomes" id="UP001160390"/>
    </source>
</evidence>
<dbReference type="Proteomes" id="UP001160390">
    <property type="component" value="Unassembled WGS sequence"/>
</dbReference>
<evidence type="ECO:0000256" key="13">
    <source>
        <dbReference type="ARBA" id="ARBA00023136"/>
    </source>
</evidence>
<keyword evidence="9" id="KW-1002">Plastid outer membrane</keyword>
<evidence type="ECO:0000256" key="9">
    <source>
        <dbReference type="ARBA" id="ARBA00022805"/>
    </source>
</evidence>
<dbReference type="SUPFAM" id="SSF52540">
    <property type="entry name" value="P-loop containing nucleoside triphosphate hydrolases"/>
    <property type="match status" value="1"/>
</dbReference>
<evidence type="ECO:0000256" key="5">
    <source>
        <dbReference type="ARBA" id="ARBA00022640"/>
    </source>
</evidence>
<keyword evidence="5" id="KW-0934">Plastid</keyword>
<dbReference type="AlphaFoldDB" id="A0AA35MAN2"/>
<evidence type="ECO:0000256" key="8">
    <source>
        <dbReference type="ARBA" id="ARBA00022801"/>
    </source>
</evidence>
<evidence type="ECO:0000256" key="7">
    <source>
        <dbReference type="ARBA" id="ARBA00022723"/>
    </source>
</evidence>
<evidence type="ECO:0000256" key="6">
    <source>
        <dbReference type="ARBA" id="ARBA00022692"/>
    </source>
</evidence>
<dbReference type="EMBL" id="CABFNP030001239">
    <property type="protein sequence ID" value="CAI6092706.1"/>
    <property type="molecule type" value="Genomic_DNA"/>
</dbReference>
<evidence type="ECO:0000256" key="11">
    <source>
        <dbReference type="ARBA" id="ARBA00022927"/>
    </source>
</evidence>
<dbReference type="InterPro" id="IPR045058">
    <property type="entry name" value="GIMA/IAN/Toc"/>
</dbReference>
<feature type="compositionally biased region" description="Polar residues" evidence="15">
    <location>
        <begin position="256"/>
        <end position="276"/>
    </location>
</feature>